<protein>
    <submittedName>
        <fullName evidence="1">Uncharacterized protein</fullName>
    </submittedName>
</protein>
<accession>A0A081A8S3</accession>
<evidence type="ECO:0000313" key="2">
    <source>
        <dbReference type="Proteomes" id="UP000028582"/>
    </source>
</evidence>
<dbReference type="AlphaFoldDB" id="A0A081A8S3"/>
<name>A0A081A8S3_PHYNI</name>
<gene>
    <name evidence="1" type="ORF">F444_09084</name>
</gene>
<evidence type="ECO:0000313" key="1">
    <source>
        <dbReference type="EMBL" id="ETO75284.1"/>
    </source>
</evidence>
<dbReference type="EMBL" id="ANJA01001689">
    <property type="protein sequence ID" value="ETO75284.1"/>
    <property type="molecule type" value="Genomic_DNA"/>
</dbReference>
<proteinExistence type="predicted"/>
<organism evidence="1 2">
    <name type="scientific">Phytophthora nicotianae P1976</name>
    <dbReference type="NCBI Taxonomy" id="1317066"/>
    <lineage>
        <taxon>Eukaryota</taxon>
        <taxon>Sar</taxon>
        <taxon>Stramenopiles</taxon>
        <taxon>Oomycota</taxon>
        <taxon>Peronosporomycetes</taxon>
        <taxon>Peronosporales</taxon>
        <taxon>Peronosporaceae</taxon>
        <taxon>Phytophthora</taxon>
    </lineage>
</organism>
<sequence length="113" mass="12644">MAMSRYGAYTMAALQKGFQRRQKQLIYLNTKAGFKSRPKRPEAIFGADDLHYWLSDGGLAKAQARGIVLPVLGSLPLLSESERPTARLFFENIDGVYSIEDITPSNGMWTFVV</sequence>
<reference evidence="1 2" key="1">
    <citation type="submission" date="2013-11" db="EMBL/GenBank/DDBJ databases">
        <title>The Genome Sequence of Phytophthora parasitica P1976.</title>
        <authorList>
            <consortium name="The Broad Institute Genomics Platform"/>
            <person name="Russ C."/>
            <person name="Tyler B."/>
            <person name="Panabieres F."/>
            <person name="Shan W."/>
            <person name="Tripathy S."/>
            <person name="Grunwald N."/>
            <person name="Machado M."/>
            <person name="Johnson C.S."/>
            <person name="Walker B."/>
            <person name="Young S."/>
            <person name="Zeng Q."/>
            <person name="Gargeya S."/>
            <person name="Fitzgerald M."/>
            <person name="Haas B."/>
            <person name="Abouelleil A."/>
            <person name="Allen A.W."/>
            <person name="Alvarado L."/>
            <person name="Arachchi H.M."/>
            <person name="Berlin A.M."/>
            <person name="Chapman S.B."/>
            <person name="Gainer-Dewar J."/>
            <person name="Goldberg J."/>
            <person name="Griggs A."/>
            <person name="Gujja S."/>
            <person name="Hansen M."/>
            <person name="Howarth C."/>
            <person name="Imamovic A."/>
            <person name="Ireland A."/>
            <person name="Larimer J."/>
            <person name="McCowan C."/>
            <person name="Murphy C."/>
            <person name="Pearson M."/>
            <person name="Poon T.W."/>
            <person name="Priest M."/>
            <person name="Roberts A."/>
            <person name="Saif S."/>
            <person name="Shea T."/>
            <person name="Sisk P."/>
            <person name="Sykes S."/>
            <person name="Wortman J."/>
            <person name="Nusbaum C."/>
            <person name="Birren B."/>
        </authorList>
    </citation>
    <scope>NUCLEOTIDE SEQUENCE [LARGE SCALE GENOMIC DNA]</scope>
    <source>
        <strain evidence="1 2">P1976</strain>
    </source>
</reference>
<comment type="caution">
    <text evidence="1">The sequence shown here is derived from an EMBL/GenBank/DDBJ whole genome shotgun (WGS) entry which is preliminary data.</text>
</comment>
<dbReference type="Proteomes" id="UP000028582">
    <property type="component" value="Unassembled WGS sequence"/>
</dbReference>